<comment type="caution">
    <text evidence="2">The sequence shown here is derived from an EMBL/GenBank/DDBJ whole genome shotgun (WGS) entry which is preliminary data.</text>
</comment>
<dbReference type="Proteomes" id="UP000736787">
    <property type="component" value="Unassembled WGS sequence"/>
</dbReference>
<evidence type="ECO:0000313" key="2">
    <source>
        <dbReference type="EMBL" id="KAG2798180.1"/>
    </source>
</evidence>
<feature type="region of interest" description="Disordered" evidence="1">
    <location>
        <begin position="1"/>
        <end position="56"/>
    </location>
</feature>
<dbReference type="VEuPathDB" id="FungiDB:PC110_g22247"/>
<organism evidence="2 5">
    <name type="scientific">Phytophthora cactorum</name>
    <dbReference type="NCBI Taxonomy" id="29920"/>
    <lineage>
        <taxon>Eukaryota</taxon>
        <taxon>Sar</taxon>
        <taxon>Stramenopiles</taxon>
        <taxon>Oomycota</taxon>
        <taxon>Peronosporomycetes</taxon>
        <taxon>Peronosporales</taxon>
        <taxon>Peronosporaceae</taxon>
        <taxon>Phytophthora</taxon>
    </lineage>
</organism>
<sequence length="56" mass="6150">MDTAPNANKKKSRPPSHSSSKTPKRSKTLKNGKIEQPYDLPNQPALKKNEGTTSDT</sequence>
<dbReference type="Proteomes" id="UP000735874">
    <property type="component" value="Unassembled WGS sequence"/>
</dbReference>
<reference evidence="2" key="1">
    <citation type="submission" date="2018-10" db="EMBL/GenBank/DDBJ databases">
        <title>Effector identification in a new, highly contiguous assembly of the strawberry crown rot pathogen Phytophthora cactorum.</title>
        <authorList>
            <person name="Armitage A.D."/>
            <person name="Nellist C.F."/>
            <person name="Bates H."/>
            <person name="Vickerstaff R.J."/>
            <person name="Harrison R.J."/>
        </authorList>
    </citation>
    <scope>NUCLEOTIDE SEQUENCE</scope>
    <source>
        <strain evidence="2">15-7</strain>
        <strain evidence="3">4040</strain>
        <strain evidence="4">P415</strain>
    </source>
</reference>
<evidence type="ECO:0000256" key="1">
    <source>
        <dbReference type="SAM" id="MobiDB-lite"/>
    </source>
</evidence>
<evidence type="ECO:0000313" key="5">
    <source>
        <dbReference type="Proteomes" id="UP000735874"/>
    </source>
</evidence>
<dbReference type="EMBL" id="RCMG01003816">
    <property type="protein sequence ID" value="KAG2798180.1"/>
    <property type="molecule type" value="Genomic_DNA"/>
</dbReference>
<proteinExistence type="predicted"/>
<dbReference type="EMBL" id="RCML01004029">
    <property type="protein sequence ID" value="KAG2950783.1"/>
    <property type="molecule type" value="Genomic_DNA"/>
</dbReference>
<protein>
    <submittedName>
        <fullName evidence="2">Uncharacterized protein</fullName>
    </submittedName>
</protein>
<dbReference type="AlphaFoldDB" id="A0A8T0XQF9"/>
<accession>A0A8T0XQF9</accession>
<name>A0A8T0XQF9_9STRA</name>
<evidence type="ECO:0000313" key="4">
    <source>
        <dbReference type="EMBL" id="KAG2950783.1"/>
    </source>
</evidence>
<gene>
    <name evidence="2" type="ORF">PC113_g24931</name>
    <name evidence="3" type="ORF">PC117_g27854</name>
    <name evidence="4" type="ORF">PC118_g25220</name>
</gene>
<dbReference type="EMBL" id="RCMK01003881">
    <property type="protein sequence ID" value="KAG2873232.1"/>
    <property type="molecule type" value="Genomic_DNA"/>
</dbReference>
<evidence type="ECO:0000313" key="3">
    <source>
        <dbReference type="EMBL" id="KAG2873232.1"/>
    </source>
</evidence>
<dbReference type="Proteomes" id="UP000697107">
    <property type="component" value="Unassembled WGS sequence"/>
</dbReference>